<dbReference type="GO" id="GO:0005886">
    <property type="term" value="C:plasma membrane"/>
    <property type="evidence" value="ECO:0007669"/>
    <property type="project" value="UniProtKB-SubCell"/>
</dbReference>
<sequence length="560" mass="59831">MTIRQKFIVVVTLLNTLTVIACATIFWQLKQVEHEYNATLDNALPLLESLRTLEEDFSQQMSAVQNVLLDVPGAERNFNALEQDKQQILQSLEATADTKESQALIKEVIAAHNAFLQDGEATMALYKDNKQAEALQNYVMKVTEHDATINEVGNRLSEAINAAIIDVRSQAEGVAKKAGYIALIIATVSVLLGIMIGIFVTRIIVMPIRALQKEVSLVATGDLRSNDLPVISNDEVGQLTQAFNQMKKMLYTLTTSLQDNANHLSATAAELSASTTEVTGAAERVATSTRAVTSNMVGTAQSANDSAVAMDETAQAVQRIAESTQHLQQSATDTASIAHQGGITIQSASEQMSTIHTSTQAMTSMIERLIEQSVQIEQMTAVIASITDQTNLLALNAAIEAARAGEHGKGFAVVADEVRKLAEESNASAAQISTLTASIQQETRNAGKAMASNLATVEQGVTIINDAGVAFSHITNAVDTMQNQVEDISAVTEQISAAAEQVAASVTEIATNAGQLAEDAATSLEMTENQNASLQEMQQVAAQLSDRSVELQQAVAQFKN</sequence>
<keyword evidence="8" id="KW-0812">Transmembrane</keyword>
<feature type="transmembrane region" description="Helical" evidence="8">
    <location>
        <begin position="7"/>
        <end position="27"/>
    </location>
</feature>
<feature type="coiled-coil region" evidence="7">
    <location>
        <begin position="517"/>
        <end position="554"/>
    </location>
</feature>
<dbReference type="PROSITE" id="PS50885">
    <property type="entry name" value="HAMP"/>
    <property type="match status" value="1"/>
</dbReference>
<dbReference type="InterPro" id="IPR003660">
    <property type="entry name" value="HAMP_dom"/>
</dbReference>
<feature type="domain" description="Methyl-accepting transducer" evidence="9">
    <location>
        <begin position="274"/>
        <end position="510"/>
    </location>
</feature>
<dbReference type="Pfam" id="PF00015">
    <property type="entry name" value="MCPsignal"/>
    <property type="match status" value="1"/>
</dbReference>
<dbReference type="SMART" id="SM00304">
    <property type="entry name" value="HAMP"/>
    <property type="match status" value="1"/>
</dbReference>
<feature type="domain" description="HAMP" evidence="10">
    <location>
        <begin position="202"/>
        <end position="255"/>
    </location>
</feature>
<dbReference type="PANTHER" id="PTHR32089:SF112">
    <property type="entry name" value="LYSOZYME-LIKE PROTEIN-RELATED"/>
    <property type="match status" value="1"/>
</dbReference>
<reference evidence="11" key="2">
    <citation type="submission" date="2021-09" db="EMBL/GenBank/DDBJ databases">
        <authorList>
            <person name="Gilroy R."/>
        </authorList>
    </citation>
    <scope>NUCLEOTIDE SEQUENCE</scope>
    <source>
        <strain evidence="11">CHK160-4876</strain>
    </source>
</reference>
<feature type="transmembrane region" description="Helical" evidence="8">
    <location>
        <begin position="178"/>
        <end position="205"/>
    </location>
</feature>
<dbReference type="PROSITE" id="PS50111">
    <property type="entry name" value="CHEMOTAXIS_TRANSDUC_2"/>
    <property type="match status" value="1"/>
</dbReference>
<comment type="similarity">
    <text evidence="5">Belongs to the methyl-accepting chemotaxis (MCP) protein family.</text>
</comment>
<dbReference type="GO" id="GO:0007165">
    <property type="term" value="P:signal transduction"/>
    <property type="evidence" value="ECO:0007669"/>
    <property type="project" value="UniProtKB-KW"/>
</dbReference>
<name>A0A921T5C3_9BACL</name>
<evidence type="ECO:0000259" key="10">
    <source>
        <dbReference type="PROSITE" id="PS50885"/>
    </source>
</evidence>
<dbReference type="Gene3D" id="1.10.287.950">
    <property type="entry name" value="Methyl-accepting chemotaxis protein"/>
    <property type="match status" value="1"/>
</dbReference>
<dbReference type="CDD" id="cd11386">
    <property type="entry name" value="MCP_signal"/>
    <property type="match status" value="1"/>
</dbReference>
<evidence type="ECO:0000313" key="12">
    <source>
        <dbReference type="Proteomes" id="UP000700212"/>
    </source>
</evidence>
<accession>A0A921T5C3</accession>
<evidence type="ECO:0000256" key="7">
    <source>
        <dbReference type="SAM" id="Coils"/>
    </source>
</evidence>
<dbReference type="CDD" id="cd06225">
    <property type="entry name" value="HAMP"/>
    <property type="match status" value="1"/>
</dbReference>
<dbReference type="PRINTS" id="PR00260">
    <property type="entry name" value="CHEMTRNSDUCR"/>
</dbReference>
<dbReference type="GO" id="GO:0004888">
    <property type="term" value="F:transmembrane signaling receptor activity"/>
    <property type="evidence" value="ECO:0007669"/>
    <property type="project" value="InterPro"/>
</dbReference>
<comment type="caution">
    <text evidence="11">The sequence shown here is derived from an EMBL/GenBank/DDBJ whole genome shotgun (WGS) entry which is preliminary data.</text>
</comment>
<gene>
    <name evidence="11" type="ORF">K8V30_08045</name>
</gene>
<dbReference type="Gene3D" id="6.10.340.10">
    <property type="match status" value="1"/>
</dbReference>
<dbReference type="Pfam" id="PF00672">
    <property type="entry name" value="HAMP"/>
    <property type="match status" value="1"/>
</dbReference>
<dbReference type="RefSeq" id="WP_161952275.1">
    <property type="nucleotide sequence ID" value="NZ_QAFW01000011.1"/>
</dbReference>
<dbReference type="GO" id="GO:0006935">
    <property type="term" value="P:chemotaxis"/>
    <property type="evidence" value="ECO:0007669"/>
    <property type="project" value="InterPro"/>
</dbReference>
<dbReference type="PANTHER" id="PTHR32089">
    <property type="entry name" value="METHYL-ACCEPTING CHEMOTAXIS PROTEIN MCPB"/>
    <property type="match status" value="1"/>
</dbReference>
<dbReference type="InterPro" id="IPR004089">
    <property type="entry name" value="MCPsignal_dom"/>
</dbReference>
<evidence type="ECO:0000313" key="11">
    <source>
        <dbReference type="EMBL" id="HJH11613.1"/>
    </source>
</evidence>
<evidence type="ECO:0000256" key="4">
    <source>
        <dbReference type="ARBA" id="ARBA00023224"/>
    </source>
</evidence>
<evidence type="ECO:0000259" key="9">
    <source>
        <dbReference type="PROSITE" id="PS50111"/>
    </source>
</evidence>
<evidence type="ECO:0000256" key="8">
    <source>
        <dbReference type="SAM" id="Phobius"/>
    </source>
</evidence>
<dbReference type="AlphaFoldDB" id="A0A921T5C3"/>
<evidence type="ECO:0000256" key="5">
    <source>
        <dbReference type="ARBA" id="ARBA00029447"/>
    </source>
</evidence>
<organism evidence="11 12">
    <name type="scientific">Metalysinibacillus jejuensis</name>
    <dbReference type="NCBI Taxonomy" id="914327"/>
    <lineage>
        <taxon>Bacteria</taxon>
        <taxon>Bacillati</taxon>
        <taxon>Bacillota</taxon>
        <taxon>Bacilli</taxon>
        <taxon>Bacillales</taxon>
        <taxon>Caryophanaceae</taxon>
        <taxon>Metalysinibacillus</taxon>
    </lineage>
</organism>
<evidence type="ECO:0000256" key="1">
    <source>
        <dbReference type="ARBA" id="ARBA00004236"/>
    </source>
</evidence>
<dbReference type="OrthoDB" id="107771at2"/>
<dbReference type="SUPFAM" id="SSF58104">
    <property type="entry name" value="Methyl-accepting chemotaxis protein (MCP) signaling domain"/>
    <property type="match status" value="1"/>
</dbReference>
<keyword evidence="2" id="KW-1003">Cell membrane</keyword>
<evidence type="ECO:0000256" key="2">
    <source>
        <dbReference type="ARBA" id="ARBA00022475"/>
    </source>
</evidence>
<dbReference type="EMBL" id="DYTV01000103">
    <property type="protein sequence ID" value="HJH11613.1"/>
    <property type="molecule type" value="Genomic_DNA"/>
</dbReference>
<evidence type="ECO:0000256" key="6">
    <source>
        <dbReference type="PROSITE-ProRule" id="PRU00284"/>
    </source>
</evidence>
<dbReference type="Proteomes" id="UP000700212">
    <property type="component" value="Unassembled WGS sequence"/>
</dbReference>
<dbReference type="InterPro" id="IPR004090">
    <property type="entry name" value="Chemotax_Me-accpt_rcpt"/>
</dbReference>
<proteinExistence type="inferred from homology"/>
<keyword evidence="8" id="KW-1133">Transmembrane helix</keyword>
<dbReference type="InterPro" id="IPR024478">
    <property type="entry name" value="HlyB_4HB_MCP"/>
</dbReference>
<dbReference type="Pfam" id="PF12729">
    <property type="entry name" value="4HB_MCP_1"/>
    <property type="match status" value="1"/>
</dbReference>
<keyword evidence="3 8" id="KW-0472">Membrane</keyword>
<evidence type="ECO:0000256" key="3">
    <source>
        <dbReference type="ARBA" id="ARBA00023136"/>
    </source>
</evidence>
<comment type="subcellular location">
    <subcellularLocation>
        <location evidence="1">Cell membrane</location>
    </subcellularLocation>
</comment>
<protein>
    <submittedName>
        <fullName evidence="11">Methyl-accepting chemotaxis protein</fullName>
    </submittedName>
</protein>
<dbReference type="PROSITE" id="PS51257">
    <property type="entry name" value="PROKAR_LIPOPROTEIN"/>
    <property type="match status" value="1"/>
</dbReference>
<dbReference type="SMART" id="SM00283">
    <property type="entry name" value="MA"/>
    <property type="match status" value="1"/>
</dbReference>
<reference evidence="11" key="1">
    <citation type="journal article" date="2021" name="PeerJ">
        <title>Extensive microbial diversity within the chicken gut microbiome revealed by metagenomics and culture.</title>
        <authorList>
            <person name="Gilroy R."/>
            <person name="Ravi A."/>
            <person name="Getino M."/>
            <person name="Pursley I."/>
            <person name="Horton D.L."/>
            <person name="Alikhan N.F."/>
            <person name="Baker D."/>
            <person name="Gharbi K."/>
            <person name="Hall N."/>
            <person name="Watson M."/>
            <person name="Adriaenssens E.M."/>
            <person name="Foster-Nyarko E."/>
            <person name="Jarju S."/>
            <person name="Secka A."/>
            <person name="Antonio M."/>
            <person name="Oren A."/>
            <person name="Chaudhuri R.R."/>
            <person name="La Ragione R."/>
            <person name="Hildebrand F."/>
            <person name="Pallen M.J."/>
        </authorList>
    </citation>
    <scope>NUCLEOTIDE SEQUENCE</scope>
    <source>
        <strain evidence="11">CHK160-4876</strain>
    </source>
</reference>
<keyword evidence="4 6" id="KW-0807">Transducer</keyword>
<keyword evidence="7" id="KW-0175">Coiled coil</keyword>